<feature type="domain" description="Core-binding (CB)" evidence="6">
    <location>
        <begin position="1"/>
        <end position="84"/>
    </location>
</feature>
<evidence type="ECO:0000259" key="6">
    <source>
        <dbReference type="PROSITE" id="PS51900"/>
    </source>
</evidence>
<dbReference type="Pfam" id="PF00589">
    <property type="entry name" value="Phage_integrase"/>
    <property type="match status" value="1"/>
</dbReference>
<dbReference type="InterPro" id="IPR044068">
    <property type="entry name" value="CB"/>
</dbReference>
<proteinExistence type="inferred from homology"/>
<reference evidence="7" key="1">
    <citation type="submission" date="2016-10" db="EMBL/GenBank/DDBJ databases">
        <authorList>
            <person name="de Groot N.N."/>
        </authorList>
    </citation>
    <scope>NUCLEOTIDE SEQUENCE</scope>
</reference>
<dbReference type="GO" id="GO:0015074">
    <property type="term" value="P:DNA integration"/>
    <property type="evidence" value="ECO:0007669"/>
    <property type="project" value="UniProtKB-KW"/>
</dbReference>
<evidence type="ECO:0000259" key="5">
    <source>
        <dbReference type="PROSITE" id="PS51898"/>
    </source>
</evidence>
<organism evidence="7">
    <name type="scientific">hydrothermal vent metagenome</name>
    <dbReference type="NCBI Taxonomy" id="652676"/>
    <lineage>
        <taxon>unclassified sequences</taxon>
        <taxon>metagenomes</taxon>
        <taxon>ecological metagenomes</taxon>
    </lineage>
</organism>
<keyword evidence="2" id="KW-0229">DNA integration</keyword>
<dbReference type="InterPro" id="IPR002104">
    <property type="entry name" value="Integrase_catalytic"/>
</dbReference>
<keyword evidence="4" id="KW-0233">DNA recombination</keyword>
<dbReference type="InterPro" id="IPR013762">
    <property type="entry name" value="Integrase-like_cat_sf"/>
</dbReference>
<dbReference type="InterPro" id="IPR011946">
    <property type="entry name" value="Integrase_integron-type"/>
</dbReference>
<evidence type="ECO:0000256" key="1">
    <source>
        <dbReference type="ARBA" id="ARBA00008857"/>
    </source>
</evidence>
<dbReference type="Gene3D" id="1.10.150.130">
    <property type="match status" value="1"/>
</dbReference>
<accession>A0A1W1BSS7</accession>
<dbReference type="PANTHER" id="PTHR30349:SF64">
    <property type="entry name" value="PROPHAGE INTEGRASE INTD-RELATED"/>
    <property type="match status" value="1"/>
</dbReference>
<evidence type="ECO:0000256" key="2">
    <source>
        <dbReference type="ARBA" id="ARBA00022908"/>
    </source>
</evidence>
<dbReference type="PANTHER" id="PTHR30349">
    <property type="entry name" value="PHAGE INTEGRASE-RELATED"/>
    <property type="match status" value="1"/>
</dbReference>
<comment type="similarity">
    <text evidence="1">Belongs to the 'phage' integrase family.</text>
</comment>
<dbReference type="Gene3D" id="1.10.443.10">
    <property type="entry name" value="Intergrase catalytic core"/>
    <property type="match status" value="1"/>
</dbReference>
<name>A0A1W1BSS7_9ZZZZ</name>
<dbReference type="GO" id="GO:0003677">
    <property type="term" value="F:DNA binding"/>
    <property type="evidence" value="ECO:0007669"/>
    <property type="project" value="UniProtKB-KW"/>
</dbReference>
<sequence>MQKKKLLDVVRDKIRLKHYSFSTEKTYLFWIKQYIFFHNKQHPIDLDKKDIEAFLTYLAMKKKVAPSTQNQAFSALLFLYREVLGIDISEWNIQSLRAQERQHIPVVLTKEEVRVILSNLDGIYKLMVSLMYGCGLRMSEVLNIRIKDIDFGFEKVYIWDSKSLKDRTVPLPIKLKQQLLAQVEVVSELHERDIKDGYGAVYLPYALEKKYPKAKFETKWQYLFPMKKLSKDPRSGETRRHHILQRTLSRNITSATIKSNINKKVTAHTFRHSYATHLLQNGVDIRTIQELLGHKSVETTMIYTHIVKELNRQAVKSPLDF</sequence>
<feature type="domain" description="Tyr recombinase" evidence="5">
    <location>
        <begin position="103"/>
        <end position="316"/>
    </location>
</feature>
<protein>
    <submittedName>
        <fullName evidence="7">Integron integrase IntIPac</fullName>
    </submittedName>
</protein>
<evidence type="ECO:0000256" key="3">
    <source>
        <dbReference type="ARBA" id="ARBA00023125"/>
    </source>
</evidence>
<dbReference type="InterPro" id="IPR004107">
    <property type="entry name" value="Integrase_SAM-like_N"/>
</dbReference>
<dbReference type="SUPFAM" id="SSF56349">
    <property type="entry name" value="DNA breaking-rejoining enzymes"/>
    <property type="match status" value="1"/>
</dbReference>
<evidence type="ECO:0000313" key="7">
    <source>
        <dbReference type="EMBL" id="SFV56648.1"/>
    </source>
</evidence>
<dbReference type="InterPro" id="IPR010998">
    <property type="entry name" value="Integrase_recombinase_N"/>
</dbReference>
<dbReference type="EMBL" id="FPHH01000042">
    <property type="protein sequence ID" value="SFV56648.1"/>
    <property type="molecule type" value="Genomic_DNA"/>
</dbReference>
<gene>
    <name evidence="7" type="ORF">MNB_SM-5-1065</name>
</gene>
<dbReference type="PROSITE" id="PS51898">
    <property type="entry name" value="TYR_RECOMBINASE"/>
    <property type="match status" value="1"/>
</dbReference>
<evidence type="ECO:0000256" key="4">
    <source>
        <dbReference type="ARBA" id="ARBA00023172"/>
    </source>
</evidence>
<keyword evidence="3" id="KW-0238">DNA-binding</keyword>
<dbReference type="InterPro" id="IPR011010">
    <property type="entry name" value="DNA_brk_join_enz"/>
</dbReference>
<dbReference type="InterPro" id="IPR050090">
    <property type="entry name" value="Tyrosine_recombinase_XerCD"/>
</dbReference>
<dbReference type="PROSITE" id="PS51900">
    <property type="entry name" value="CB"/>
    <property type="match status" value="1"/>
</dbReference>
<dbReference type="Pfam" id="PF13495">
    <property type="entry name" value="Phage_int_SAM_4"/>
    <property type="match status" value="1"/>
</dbReference>
<dbReference type="AlphaFoldDB" id="A0A1W1BSS7"/>
<dbReference type="GO" id="GO:0006310">
    <property type="term" value="P:DNA recombination"/>
    <property type="evidence" value="ECO:0007669"/>
    <property type="project" value="UniProtKB-KW"/>
</dbReference>
<dbReference type="NCBIfam" id="TIGR02249">
    <property type="entry name" value="integrase_gron"/>
    <property type="match status" value="1"/>
</dbReference>